<comment type="caution">
    <text evidence="3">The sequence shown here is derived from an EMBL/GenBank/DDBJ whole genome shotgun (WGS) entry which is preliminary data.</text>
</comment>
<accession>A0ABW5UXD5</accession>
<dbReference type="InterPro" id="IPR036291">
    <property type="entry name" value="NAD(P)-bd_dom_sf"/>
</dbReference>
<dbReference type="InterPro" id="IPR002347">
    <property type="entry name" value="SDR_fam"/>
</dbReference>
<sequence>MTNPSSTQQSATESRLRAVVTGASTGIGAATVGWLMEAGWSVLAVARREDRLAELAAATGCDYVVADITSDDDVARIVEAAGPIHALVNNAGGARGVDRVAEADLDNYRWMYETNVLGTVRVTKALLPNMLATGRADVVLLTSIAAHTTYEGGAGYCAAKAGERVVGEALRLELNGEPVRVIEIAPGMVQTEEFSLRRLGGDQEQADAVYAGVDEPLTAYDIADAIGWALTRPTHVNIDLMVLKPVAQAAPHKVHRVFADGEA</sequence>
<evidence type="ECO:0000256" key="2">
    <source>
        <dbReference type="ARBA" id="ARBA00023002"/>
    </source>
</evidence>
<dbReference type="EMBL" id="JBHUNE010000006">
    <property type="protein sequence ID" value="MFD2758363.1"/>
    <property type="molecule type" value="Genomic_DNA"/>
</dbReference>
<dbReference type="RefSeq" id="WP_051082904.1">
    <property type="nucleotide sequence ID" value="NZ_JBHUNE010000006.1"/>
</dbReference>
<proteinExistence type="inferred from homology"/>
<comment type="similarity">
    <text evidence="1">Belongs to the short-chain dehydrogenases/reductases (SDR) family.</text>
</comment>
<dbReference type="SUPFAM" id="SSF51735">
    <property type="entry name" value="NAD(P)-binding Rossmann-fold domains"/>
    <property type="match status" value="1"/>
</dbReference>
<evidence type="ECO:0000313" key="3">
    <source>
        <dbReference type="EMBL" id="MFD2758363.1"/>
    </source>
</evidence>
<evidence type="ECO:0000313" key="4">
    <source>
        <dbReference type="Proteomes" id="UP001597492"/>
    </source>
</evidence>
<protein>
    <submittedName>
        <fullName evidence="3">SDR family NAD(P)-dependent oxidoreductase</fullName>
    </submittedName>
</protein>
<keyword evidence="4" id="KW-1185">Reference proteome</keyword>
<dbReference type="Gene3D" id="3.40.50.720">
    <property type="entry name" value="NAD(P)-binding Rossmann-like Domain"/>
    <property type="match status" value="1"/>
</dbReference>
<name>A0ABW5UXD5_9MICO</name>
<gene>
    <name evidence="3" type="ORF">ACFSW7_08225</name>
</gene>
<organism evidence="3 4">
    <name type="scientific">Gulosibacter faecalis</name>
    <dbReference type="NCBI Taxonomy" id="272240"/>
    <lineage>
        <taxon>Bacteria</taxon>
        <taxon>Bacillati</taxon>
        <taxon>Actinomycetota</taxon>
        <taxon>Actinomycetes</taxon>
        <taxon>Micrococcales</taxon>
        <taxon>Microbacteriaceae</taxon>
        <taxon>Gulosibacter</taxon>
    </lineage>
</organism>
<dbReference type="PRINTS" id="PR00081">
    <property type="entry name" value="GDHRDH"/>
</dbReference>
<reference evidence="4" key="1">
    <citation type="journal article" date="2019" name="Int. J. Syst. Evol. Microbiol.">
        <title>The Global Catalogue of Microorganisms (GCM) 10K type strain sequencing project: providing services to taxonomists for standard genome sequencing and annotation.</title>
        <authorList>
            <consortium name="The Broad Institute Genomics Platform"/>
            <consortium name="The Broad Institute Genome Sequencing Center for Infectious Disease"/>
            <person name="Wu L."/>
            <person name="Ma J."/>
        </authorList>
    </citation>
    <scope>NUCLEOTIDE SEQUENCE [LARGE SCALE GENOMIC DNA]</scope>
    <source>
        <strain evidence="4">TISTR 1514</strain>
    </source>
</reference>
<dbReference type="Pfam" id="PF00106">
    <property type="entry name" value="adh_short"/>
    <property type="match status" value="1"/>
</dbReference>
<evidence type="ECO:0000256" key="1">
    <source>
        <dbReference type="ARBA" id="ARBA00006484"/>
    </source>
</evidence>
<keyword evidence="2" id="KW-0560">Oxidoreductase</keyword>
<dbReference type="PANTHER" id="PTHR42901:SF1">
    <property type="entry name" value="ALCOHOL DEHYDROGENASE"/>
    <property type="match status" value="1"/>
</dbReference>
<dbReference type="Proteomes" id="UP001597492">
    <property type="component" value="Unassembled WGS sequence"/>
</dbReference>
<dbReference type="PANTHER" id="PTHR42901">
    <property type="entry name" value="ALCOHOL DEHYDROGENASE"/>
    <property type="match status" value="1"/>
</dbReference>